<dbReference type="AlphaFoldDB" id="A0A848LY62"/>
<keyword evidence="4" id="KW-0547">Nucleotide-binding</keyword>
<evidence type="ECO:0000256" key="7">
    <source>
        <dbReference type="ARBA" id="ARBA00023125"/>
    </source>
</evidence>
<dbReference type="RefSeq" id="WP_169351453.1">
    <property type="nucleotide sequence ID" value="NZ_JABBJJ010000407.1"/>
</dbReference>
<sequence length="218" mass="24800">MAKRTKRDEPPLEYSAEHIQKLTPAQAVRRRPAMYIGEERRRTMLIARPALEPFFGKEARCSRMEVSWTSDGVVQMRDDDWSVETGHTSRGGSNVELLLTELSHGYSISRGIGLPVANLLSEWLTFEVNQPKGVYRQRFEAGEPRPAETGPSTPPWHTLVRFKPDARCVDPDSPLTPEALIQDLQWLLSEWGFDERTQVRPSLSFEAVRDGVVILRTT</sequence>
<keyword evidence="10" id="KW-1185">Reference proteome</keyword>
<evidence type="ECO:0000256" key="8">
    <source>
        <dbReference type="ARBA" id="ARBA00023235"/>
    </source>
</evidence>
<evidence type="ECO:0000256" key="2">
    <source>
        <dbReference type="ARBA" id="ARBA00010708"/>
    </source>
</evidence>
<reference evidence="9 10" key="1">
    <citation type="submission" date="2020-04" db="EMBL/GenBank/DDBJ databases">
        <title>Draft genome of Pyxidicoccus fallax type strain.</title>
        <authorList>
            <person name="Whitworth D.E."/>
        </authorList>
    </citation>
    <scope>NUCLEOTIDE SEQUENCE [LARGE SCALE GENOMIC DNA]</scope>
    <source>
        <strain evidence="9 10">DSM 14698</strain>
    </source>
</reference>
<evidence type="ECO:0000256" key="6">
    <source>
        <dbReference type="ARBA" id="ARBA00023029"/>
    </source>
</evidence>
<dbReference type="SUPFAM" id="SSF55874">
    <property type="entry name" value="ATPase domain of HSP90 chaperone/DNA topoisomerase II/histidine kinase"/>
    <property type="match status" value="1"/>
</dbReference>
<gene>
    <name evidence="9" type="ORF">HG543_46730</name>
</gene>
<proteinExistence type="inferred from homology"/>
<dbReference type="PANTHER" id="PTHR45866">
    <property type="entry name" value="DNA GYRASE/TOPOISOMERASE SUBUNIT B"/>
    <property type="match status" value="1"/>
</dbReference>
<dbReference type="PANTHER" id="PTHR45866:SF1">
    <property type="entry name" value="DNA GYRASE SUBUNIT B, MITOCHONDRIAL"/>
    <property type="match status" value="1"/>
</dbReference>
<dbReference type="InterPro" id="IPR036890">
    <property type="entry name" value="HATPase_C_sf"/>
</dbReference>
<comment type="similarity">
    <text evidence="2">Belongs to the type II topoisomerase GyrB family.</text>
</comment>
<name>A0A848LY62_9BACT</name>
<comment type="catalytic activity">
    <reaction evidence="1">
        <text>ATP-dependent breakage, passage and rejoining of double-stranded DNA.</text>
        <dbReference type="EC" id="5.6.2.2"/>
    </reaction>
</comment>
<accession>A0A848LY62</accession>
<dbReference type="EMBL" id="JABBJJ010000407">
    <property type="protein sequence ID" value="NMO22303.1"/>
    <property type="molecule type" value="Genomic_DNA"/>
</dbReference>
<evidence type="ECO:0000256" key="4">
    <source>
        <dbReference type="ARBA" id="ARBA00022741"/>
    </source>
</evidence>
<evidence type="ECO:0000313" key="10">
    <source>
        <dbReference type="Proteomes" id="UP000518300"/>
    </source>
</evidence>
<organism evidence="9 10">
    <name type="scientific">Pyxidicoccus fallax</name>
    <dbReference type="NCBI Taxonomy" id="394095"/>
    <lineage>
        <taxon>Bacteria</taxon>
        <taxon>Pseudomonadati</taxon>
        <taxon>Myxococcota</taxon>
        <taxon>Myxococcia</taxon>
        <taxon>Myxococcales</taxon>
        <taxon>Cystobacterineae</taxon>
        <taxon>Myxococcaceae</taxon>
        <taxon>Pyxidicoccus</taxon>
    </lineage>
</organism>
<evidence type="ECO:0000256" key="5">
    <source>
        <dbReference type="ARBA" id="ARBA00022840"/>
    </source>
</evidence>
<dbReference type="GO" id="GO:0003918">
    <property type="term" value="F:DNA topoisomerase type II (double strand cut, ATP-hydrolyzing) activity"/>
    <property type="evidence" value="ECO:0007669"/>
    <property type="project" value="UniProtKB-EC"/>
</dbReference>
<dbReference type="Gene3D" id="3.30.565.10">
    <property type="entry name" value="Histidine kinase-like ATPase, C-terminal domain"/>
    <property type="match status" value="1"/>
</dbReference>
<keyword evidence="5" id="KW-0067">ATP-binding</keyword>
<comment type="caution">
    <text evidence="9">The sequence shown here is derived from an EMBL/GenBank/DDBJ whole genome shotgun (WGS) entry which is preliminary data.</text>
</comment>
<dbReference type="GO" id="GO:0005524">
    <property type="term" value="F:ATP binding"/>
    <property type="evidence" value="ECO:0007669"/>
    <property type="project" value="UniProtKB-KW"/>
</dbReference>
<keyword evidence="7" id="KW-0238">DNA-binding</keyword>
<evidence type="ECO:0000313" key="9">
    <source>
        <dbReference type="EMBL" id="NMO22303.1"/>
    </source>
</evidence>
<dbReference type="Proteomes" id="UP000518300">
    <property type="component" value="Unassembled WGS sequence"/>
</dbReference>
<evidence type="ECO:0000256" key="3">
    <source>
        <dbReference type="ARBA" id="ARBA00012895"/>
    </source>
</evidence>
<dbReference type="GO" id="GO:0003677">
    <property type="term" value="F:DNA binding"/>
    <property type="evidence" value="ECO:0007669"/>
    <property type="project" value="UniProtKB-KW"/>
</dbReference>
<protein>
    <recommendedName>
        <fullName evidence="3">DNA topoisomerase (ATP-hydrolyzing)</fullName>
        <ecNumber evidence="3">5.6.2.2</ecNumber>
    </recommendedName>
</protein>
<dbReference type="EC" id="5.6.2.2" evidence="3"/>
<keyword evidence="8" id="KW-0413">Isomerase</keyword>
<keyword evidence="6" id="KW-0799">Topoisomerase</keyword>
<evidence type="ECO:0000256" key="1">
    <source>
        <dbReference type="ARBA" id="ARBA00000185"/>
    </source>
</evidence>